<evidence type="ECO:0000256" key="1">
    <source>
        <dbReference type="ARBA" id="ARBA00004651"/>
    </source>
</evidence>
<dbReference type="Proteomes" id="UP000075840">
    <property type="component" value="Unassembled WGS sequence"/>
</dbReference>
<evidence type="ECO:0000313" key="8">
    <source>
        <dbReference type="EnsemblMetazoa" id="AARA018448-PA"/>
    </source>
</evidence>
<evidence type="ECO:0000313" key="9">
    <source>
        <dbReference type="Proteomes" id="UP000075840"/>
    </source>
</evidence>
<evidence type="ECO:0000256" key="3">
    <source>
        <dbReference type="ARBA" id="ARBA00022692"/>
    </source>
</evidence>
<name>A0A499FTN2_ANOAR</name>
<evidence type="ECO:0000256" key="2">
    <source>
        <dbReference type="ARBA" id="ARBA00022475"/>
    </source>
</evidence>
<dbReference type="SUPFAM" id="SSF53850">
    <property type="entry name" value="Periplasmic binding protein-like II"/>
    <property type="match status" value="1"/>
</dbReference>
<organism evidence="8 9">
    <name type="scientific">Anopheles arabiensis</name>
    <name type="common">Mosquito</name>
    <dbReference type="NCBI Taxonomy" id="7173"/>
    <lineage>
        <taxon>Eukaryota</taxon>
        <taxon>Metazoa</taxon>
        <taxon>Ecdysozoa</taxon>
        <taxon>Arthropoda</taxon>
        <taxon>Hexapoda</taxon>
        <taxon>Insecta</taxon>
        <taxon>Pterygota</taxon>
        <taxon>Neoptera</taxon>
        <taxon>Endopterygota</taxon>
        <taxon>Diptera</taxon>
        <taxon>Nematocera</taxon>
        <taxon>Culicoidea</taxon>
        <taxon>Culicidae</taxon>
        <taxon>Anophelinae</taxon>
        <taxon>Anopheles</taxon>
    </lineage>
</organism>
<dbReference type="AlphaFoldDB" id="A0A499FTN2"/>
<keyword evidence="9" id="KW-1185">Reference proteome</keyword>
<evidence type="ECO:0008006" key="10">
    <source>
        <dbReference type="Google" id="ProtNLM"/>
    </source>
</evidence>
<proteinExistence type="predicted"/>
<evidence type="ECO:0000256" key="4">
    <source>
        <dbReference type="ARBA" id="ARBA00022989"/>
    </source>
</evidence>
<evidence type="ECO:0000256" key="7">
    <source>
        <dbReference type="ARBA" id="ARBA00023180"/>
    </source>
</evidence>
<accession>A0A499FTN2</accession>
<sequence>MVEIFRQRMNFTIKYLELNYQESVGFISSNGSIGGSLKMLEENTIDLAANSRSIMQHPMRNLQYVHFLCPIRLVFVVPFNYFANRYKMVFFHAYSLQMYLTNIAMAVLIPSLLLVLMRRDFSVPAYVKESFRILAIVFACSVALPRNTRHRLVLMGLMFYSIVAYSAWQGITIVQLNQDDEKLRNIQTLEELAQTDLDLKAIVTFGNAIRGKAWNGSDVRGRIAARLDVQWTPSNISIIPEVADNRTTAVPIIEYFVEVVRSRYFDSVRKRSKVYFIHEPFIEYLTAMALPKNSPLFPTIRRLTMSCLENGIVNFQLSLIRHKGVLLQIAQNRNRTLRDEPPARKVNLFNMRFVFYVYLVMNGGAILVFFFELAYHRHQKKRTTLRRNRRRARARRSSIIWPYIE</sequence>
<dbReference type="GO" id="GO:0005886">
    <property type="term" value="C:plasma membrane"/>
    <property type="evidence" value="ECO:0007669"/>
    <property type="project" value="UniProtKB-SubCell"/>
</dbReference>
<keyword evidence="4" id="KW-1133">Transmembrane helix</keyword>
<keyword evidence="2" id="KW-1003">Cell membrane</keyword>
<dbReference type="EMBL" id="APCN01003190">
    <property type="status" value="NOT_ANNOTATED_CDS"/>
    <property type="molecule type" value="Genomic_DNA"/>
</dbReference>
<dbReference type="VEuPathDB" id="VectorBase:AARA018448"/>
<evidence type="ECO:0000256" key="6">
    <source>
        <dbReference type="ARBA" id="ARBA00023170"/>
    </source>
</evidence>
<dbReference type="PANTHER" id="PTHR42643">
    <property type="entry name" value="IONOTROPIC RECEPTOR 20A-RELATED"/>
    <property type="match status" value="1"/>
</dbReference>
<evidence type="ECO:0000256" key="5">
    <source>
        <dbReference type="ARBA" id="ARBA00023136"/>
    </source>
</evidence>
<keyword evidence="6" id="KW-0675">Receptor</keyword>
<reference evidence="8" key="1">
    <citation type="submission" date="2022-08" db="UniProtKB">
        <authorList>
            <consortium name="EnsemblMetazoa"/>
        </authorList>
    </citation>
    <scope>IDENTIFICATION</scope>
    <source>
        <strain evidence="8">Dongola</strain>
    </source>
</reference>
<protein>
    <recommendedName>
        <fullName evidence="10">Ionotropic glutamate receptor C-terminal domain-containing protein</fullName>
    </recommendedName>
</protein>
<keyword evidence="5" id="KW-0472">Membrane</keyword>
<dbReference type="PANTHER" id="PTHR42643:SF30">
    <property type="entry name" value="IONOTROPIC RECEPTOR 40A-RELATED"/>
    <property type="match status" value="1"/>
</dbReference>
<dbReference type="InterPro" id="IPR052192">
    <property type="entry name" value="Insect_Ionotropic_Sensory_Rcpt"/>
</dbReference>
<dbReference type="EnsemblMetazoa" id="AARA018448-RA">
    <property type="protein sequence ID" value="AARA018448-PA"/>
    <property type="gene ID" value="AARA018448"/>
</dbReference>
<dbReference type="VEuPathDB" id="VectorBase:AARA21_005810"/>
<keyword evidence="7" id="KW-0325">Glycoprotein</keyword>
<comment type="subcellular location">
    <subcellularLocation>
        <location evidence="1">Cell membrane</location>
        <topology evidence="1">Multi-pass membrane protein</topology>
    </subcellularLocation>
</comment>
<keyword evidence="3" id="KW-0812">Transmembrane</keyword>